<dbReference type="SUPFAM" id="SSF54637">
    <property type="entry name" value="Thioesterase/thiol ester dehydrase-isomerase"/>
    <property type="match status" value="1"/>
</dbReference>
<dbReference type="GO" id="GO:0047617">
    <property type="term" value="F:fatty acyl-CoA hydrolase activity"/>
    <property type="evidence" value="ECO:0007669"/>
    <property type="project" value="TreeGrafter"/>
</dbReference>
<comment type="similarity">
    <text evidence="1">Belongs to the 4-hydroxybenzoyl-CoA thioesterase family.</text>
</comment>
<keyword evidence="4" id="KW-1185">Reference proteome</keyword>
<protein>
    <submittedName>
        <fullName evidence="3">Acyl-CoA thioesterase</fullName>
    </submittedName>
</protein>
<dbReference type="InterPro" id="IPR029069">
    <property type="entry name" value="HotDog_dom_sf"/>
</dbReference>
<dbReference type="EMBL" id="JAAGNX010000002">
    <property type="protein sequence ID" value="NDV62196.1"/>
    <property type="molecule type" value="Genomic_DNA"/>
</dbReference>
<organism evidence="3 4">
    <name type="scientific">Oceanipulchritudo coccoides</name>
    <dbReference type="NCBI Taxonomy" id="2706888"/>
    <lineage>
        <taxon>Bacteria</taxon>
        <taxon>Pseudomonadati</taxon>
        <taxon>Verrucomicrobiota</taxon>
        <taxon>Opitutia</taxon>
        <taxon>Puniceicoccales</taxon>
        <taxon>Oceanipulchritudinaceae</taxon>
        <taxon>Oceanipulchritudo</taxon>
    </lineage>
</organism>
<evidence type="ECO:0000256" key="1">
    <source>
        <dbReference type="ARBA" id="ARBA00005953"/>
    </source>
</evidence>
<dbReference type="Pfam" id="PF13279">
    <property type="entry name" value="4HBT_2"/>
    <property type="match status" value="1"/>
</dbReference>
<reference evidence="3 4" key="1">
    <citation type="submission" date="2020-02" db="EMBL/GenBank/DDBJ databases">
        <title>Albibacoteraceae fam. nov., the first described family within the subdivision 4 Verrucomicrobia.</title>
        <authorList>
            <person name="Xi F."/>
        </authorList>
    </citation>
    <scope>NUCLEOTIDE SEQUENCE [LARGE SCALE GENOMIC DNA]</scope>
    <source>
        <strain evidence="3 4">CK1056</strain>
    </source>
</reference>
<accession>A0A6B2M1E2</accession>
<dbReference type="Proteomes" id="UP000478417">
    <property type="component" value="Unassembled WGS sequence"/>
</dbReference>
<sequence length="145" mass="16684">MSEEDTGPIRIFQKRFTVPRTAIDRNGHVNNVVYVQWMQDLAIKHWQTVGGETVNRDNAATWVARSHHIEYLRPAFEGDELEALTWISNLRRVRSLRKYTFRRVGDKQIIARGETDWVFIDVQSGHPKPIPDSVPAILPISPDPA</sequence>
<dbReference type="InterPro" id="IPR050563">
    <property type="entry name" value="4-hydroxybenzoyl-CoA_TE"/>
</dbReference>
<comment type="caution">
    <text evidence="3">The sequence shown here is derived from an EMBL/GenBank/DDBJ whole genome shotgun (WGS) entry which is preliminary data.</text>
</comment>
<evidence type="ECO:0000256" key="2">
    <source>
        <dbReference type="ARBA" id="ARBA00022801"/>
    </source>
</evidence>
<proteinExistence type="inferred from homology"/>
<gene>
    <name evidence="3" type="ORF">G0Q06_07030</name>
</gene>
<dbReference type="Gene3D" id="3.10.129.10">
    <property type="entry name" value="Hotdog Thioesterase"/>
    <property type="match status" value="1"/>
</dbReference>
<name>A0A6B2M1E2_9BACT</name>
<dbReference type="PANTHER" id="PTHR31793">
    <property type="entry name" value="4-HYDROXYBENZOYL-COA THIOESTERASE FAMILY MEMBER"/>
    <property type="match status" value="1"/>
</dbReference>
<evidence type="ECO:0000313" key="3">
    <source>
        <dbReference type="EMBL" id="NDV62196.1"/>
    </source>
</evidence>
<keyword evidence="2" id="KW-0378">Hydrolase</keyword>
<dbReference type="CDD" id="cd00586">
    <property type="entry name" value="4HBT"/>
    <property type="match status" value="1"/>
</dbReference>
<dbReference type="PANTHER" id="PTHR31793:SF27">
    <property type="entry name" value="NOVEL THIOESTERASE SUPERFAMILY DOMAIN AND SAPOSIN A-TYPE DOMAIN CONTAINING PROTEIN (0610012H03RIK)"/>
    <property type="match status" value="1"/>
</dbReference>
<evidence type="ECO:0000313" key="4">
    <source>
        <dbReference type="Proteomes" id="UP000478417"/>
    </source>
</evidence>
<dbReference type="RefSeq" id="WP_163963884.1">
    <property type="nucleotide sequence ID" value="NZ_JAAGNX010000002.1"/>
</dbReference>
<dbReference type="AlphaFoldDB" id="A0A6B2M1E2"/>